<dbReference type="EMBL" id="JBHUOX010000001">
    <property type="protein sequence ID" value="MFD2998916.1"/>
    <property type="molecule type" value="Genomic_DNA"/>
</dbReference>
<evidence type="ECO:0000313" key="2">
    <source>
        <dbReference type="Proteomes" id="UP001597641"/>
    </source>
</evidence>
<protein>
    <submittedName>
        <fullName evidence="1">Uncharacterized protein</fullName>
    </submittedName>
</protein>
<accession>A0ABW6BNY3</accession>
<comment type="caution">
    <text evidence="1">The sequence shown here is derived from an EMBL/GenBank/DDBJ whole genome shotgun (WGS) entry which is preliminary data.</text>
</comment>
<name>A0ABW6BNY3_9BACT</name>
<gene>
    <name evidence="1" type="ORF">ACFS7Z_00970</name>
</gene>
<reference evidence="2" key="1">
    <citation type="journal article" date="2019" name="Int. J. Syst. Evol. Microbiol.">
        <title>The Global Catalogue of Microorganisms (GCM) 10K type strain sequencing project: providing services to taxonomists for standard genome sequencing and annotation.</title>
        <authorList>
            <consortium name="The Broad Institute Genomics Platform"/>
            <consortium name="The Broad Institute Genome Sequencing Center for Infectious Disease"/>
            <person name="Wu L."/>
            <person name="Ma J."/>
        </authorList>
    </citation>
    <scope>NUCLEOTIDE SEQUENCE [LARGE SCALE GENOMIC DNA]</scope>
    <source>
        <strain evidence="2">KCTC 23984</strain>
    </source>
</reference>
<dbReference type="Proteomes" id="UP001597641">
    <property type="component" value="Unassembled WGS sequence"/>
</dbReference>
<organism evidence="1 2">
    <name type="scientific">Pontibacter toksunensis</name>
    <dbReference type="NCBI Taxonomy" id="1332631"/>
    <lineage>
        <taxon>Bacteria</taxon>
        <taxon>Pseudomonadati</taxon>
        <taxon>Bacteroidota</taxon>
        <taxon>Cytophagia</taxon>
        <taxon>Cytophagales</taxon>
        <taxon>Hymenobacteraceae</taxon>
        <taxon>Pontibacter</taxon>
    </lineage>
</organism>
<proteinExistence type="predicted"/>
<sequence length="214" mass="23553">MEFKSYKEGELFCYLSITSPRSAQDVPGGVSAGRSTNEGGSEKRLALYLKLADHLSEGKNLWVIIRETPESIKHFGQLQPQRIGWKYQLIANDTEGMGVDKGFVPVQDSYSPLENEQGQAMLLFKLPDLAPLLEVSEDLLGDVTSHITVLALGGEAKNVVESLQSTEAPPEPESILGTSDLFINLTVAKEQGYYDTLLVKARQDIEELLSKHTS</sequence>
<evidence type="ECO:0000313" key="1">
    <source>
        <dbReference type="EMBL" id="MFD2998916.1"/>
    </source>
</evidence>
<keyword evidence="2" id="KW-1185">Reference proteome</keyword>
<dbReference type="RefSeq" id="WP_377479509.1">
    <property type="nucleotide sequence ID" value="NZ_JBHUOX010000001.1"/>
</dbReference>